<evidence type="ECO:0000313" key="2">
    <source>
        <dbReference type="EMBL" id="KAK7884594.1"/>
    </source>
</evidence>
<dbReference type="EMBL" id="JBBPFD010000020">
    <property type="protein sequence ID" value="KAK7884594.1"/>
    <property type="molecule type" value="Genomic_DNA"/>
</dbReference>
<comment type="caution">
    <text evidence="2">The sequence shown here is derived from an EMBL/GenBank/DDBJ whole genome shotgun (WGS) entry which is preliminary data.</text>
</comment>
<evidence type="ECO:0000313" key="3">
    <source>
        <dbReference type="Proteomes" id="UP001460270"/>
    </source>
</evidence>
<feature type="transmembrane region" description="Helical" evidence="1">
    <location>
        <begin position="99"/>
        <end position="122"/>
    </location>
</feature>
<dbReference type="AlphaFoldDB" id="A0AAW0N0I3"/>
<keyword evidence="1" id="KW-1133">Transmembrane helix</keyword>
<name>A0AAW0N0I3_9GOBI</name>
<protein>
    <submittedName>
        <fullName evidence="2">Uncharacterized protein</fullName>
    </submittedName>
</protein>
<gene>
    <name evidence="2" type="ORF">WMY93_027717</name>
</gene>
<reference evidence="3" key="1">
    <citation type="submission" date="2024-04" db="EMBL/GenBank/DDBJ databases">
        <title>Salinicola lusitanus LLJ914,a marine bacterium isolated from the Okinawa Trough.</title>
        <authorList>
            <person name="Li J."/>
        </authorList>
    </citation>
    <scope>NUCLEOTIDE SEQUENCE [LARGE SCALE GENOMIC DNA]</scope>
</reference>
<keyword evidence="3" id="KW-1185">Reference proteome</keyword>
<proteinExistence type="predicted"/>
<organism evidence="2 3">
    <name type="scientific">Mugilogobius chulae</name>
    <name type="common">yellowstripe goby</name>
    <dbReference type="NCBI Taxonomy" id="88201"/>
    <lineage>
        <taxon>Eukaryota</taxon>
        <taxon>Metazoa</taxon>
        <taxon>Chordata</taxon>
        <taxon>Craniata</taxon>
        <taxon>Vertebrata</taxon>
        <taxon>Euteleostomi</taxon>
        <taxon>Actinopterygii</taxon>
        <taxon>Neopterygii</taxon>
        <taxon>Teleostei</taxon>
        <taxon>Neoteleostei</taxon>
        <taxon>Acanthomorphata</taxon>
        <taxon>Gobiaria</taxon>
        <taxon>Gobiiformes</taxon>
        <taxon>Gobioidei</taxon>
        <taxon>Gobiidae</taxon>
        <taxon>Gobionellinae</taxon>
        <taxon>Mugilogobius</taxon>
    </lineage>
</organism>
<evidence type="ECO:0000256" key="1">
    <source>
        <dbReference type="SAM" id="Phobius"/>
    </source>
</evidence>
<keyword evidence="1" id="KW-0472">Membrane</keyword>
<keyword evidence="1" id="KW-0812">Transmembrane</keyword>
<sequence>MTVGIKKVQLSDSGQYQCKLERNFWTDGWGFTGSTAEVKIQVYKAAPLVKSPALRVITPITAVRPTLSPGPDPHFGLSTITQQQQQQSDASNSFKEDSVLFISLVLTGALVLVVAALLLVFYCRKRVHRPQDAVVNKGVQQTVAAEDSVYQNMDYADEVYQNVDL</sequence>
<accession>A0AAW0N0I3</accession>
<dbReference type="Proteomes" id="UP001460270">
    <property type="component" value="Unassembled WGS sequence"/>
</dbReference>